<feature type="domain" description="Potassium channel tetramerisation-type BTB" evidence="2">
    <location>
        <begin position="29"/>
        <end position="76"/>
    </location>
</feature>
<dbReference type="AlphaFoldDB" id="A0A314URQ7"/>
<keyword evidence="4" id="KW-1185">Reference proteome</keyword>
<accession>A0A314URQ7</accession>
<sequence length="86" mass="9383">MLKFMPPSAESALPRNGFKKMKSESNIATIDVGGQLFQTTKQTLNLAGPDSLFSRISESASARLAPPFIDRDPELFLDSPVASQNR</sequence>
<organism evidence="3 4">
    <name type="scientific">Prunus yedoensis var. nudiflora</name>
    <dbReference type="NCBI Taxonomy" id="2094558"/>
    <lineage>
        <taxon>Eukaryota</taxon>
        <taxon>Viridiplantae</taxon>
        <taxon>Streptophyta</taxon>
        <taxon>Embryophyta</taxon>
        <taxon>Tracheophyta</taxon>
        <taxon>Spermatophyta</taxon>
        <taxon>Magnoliopsida</taxon>
        <taxon>eudicotyledons</taxon>
        <taxon>Gunneridae</taxon>
        <taxon>Pentapetalae</taxon>
        <taxon>rosids</taxon>
        <taxon>fabids</taxon>
        <taxon>Rosales</taxon>
        <taxon>Rosaceae</taxon>
        <taxon>Amygdaloideae</taxon>
        <taxon>Amygdaleae</taxon>
        <taxon>Prunus</taxon>
    </lineage>
</organism>
<dbReference type="InterPro" id="IPR045068">
    <property type="entry name" value="BACURD1-3"/>
</dbReference>
<dbReference type="PANTHER" id="PTHR11145">
    <property type="entry name" value="BTB/POZ DOMAIN-CONTAINING ADAPTER FOR CUL3-MEDIATED RHOA DEGRADATION PROTEIN FAMILY MEMBER"/>
    <property type="match status" value="1"/>
</dbReference>
<dbReference type="Proteomes" id="UP000250321">
    <property type="component" value="Unassembled WGS sequence"/>
</dbReference>
<protein>
    <submittedName>
        <fullName evidence="3">BTB/POZ domain-containing protein</fullName>
    </submittedName>
</protein>
<evidence type="ECO:0000256" key="1">
    <source>
        <dbReference type="ARBA" id="ARBA00004906"/>
    </source>
</evidence>
<proteinExistence type="predicted"/>
<comment type="caution">
    <text evidence="3">The sequence shown here is derived from an EMBL/GenBank/DDBJ whole genome shotgun (WGS) entry which is preliminary data.</text>
</comment>
<gene>
    <name evidence="3" type="ORF">Pyn_15724</name>
</gene>
<dbReference type="InterPro" id="IPR011333">
    <property type="entry name" value="SKP1/BTB/POZ_sf"/>
</dbReference>
<name>A0A314URQ7_PRUYE</name>
<comment type="pathway">
    <text evidence="1">Protein modification; protein ubiquitination.</text>
</comment>
<dbReference type="Gene3D" id="3.30.710.10">
    <property type="entry name" value="Potassium Channel Kv1.1, Chain A"/>
    <property type="match status" value="1"/>
</dbReference>
<dbReference type="OrthoDB" id="1722723at2759"/>
<dbReference type="GO" id="GO:0051260">
    <property type="term" value="P:protein homooligomerization"/>
    <property type="evidence" value="ECO:0007669"/>
    <property type="project" value="InterPro"/>
</dbReference>
<evidence type="ECO:0000313" key="3">
    <source>
        <dbReference type="EMBL" id="PQM37419.1"/>
    </source>
</evidence>
<evidence type="ECO:0000259" key="2">
    <source>
        <dbReference type="Pfam" id="PF02214"/>
    </source>
</evidence>
<dbReference type="InterPro" id="IPR003131">
    <property type="entry name" value="T1-type_BTB"/>
</dbReference>
<reference evidence="3 4" key="1">
    <citation type="submission" date="2018-02" db="EMBL/GenBank/DDBJ databases">
        <title>Draft genome of wild Prunus yedoensis var. nudiflora.</title>
        <authorList>
            <person name="Baek S."/>
            <person name="Kim J.-H."/>
            <person name="Choi K."/>
            <person name="Kim G.-B."/>
            <person name="Cho A."/>
            <person name="Jang H."/>
            <person name="Shin C.-H."/>
            <person name="Yu H.-J."/>
            <person name="Mun J.-H."/>
        </authorList>
    </citation>
    <scope>NUCLEOTIDE SEQUENCE [LARGE SCALE GENOMIC DNA]</scope>
    <source>
        <strain evidence="4">cv. Jeju island</strain>
        <tissue evidence="3">Leaf</tissue>
    </source>
</reference>
<evidence type="ECO:0000313" key="4">
    <source>
        <dbReference type="Proteomes" id="UP000250321"/>
    </source>
</evidence>
<dbReference type="STRING" id="2094558.A0A314URQ7"/>
<dbReference type="EMBL" id="PJQY01003448">
    <property type="protein sequence ID" value="PQM37419.1"/>
    <property type="molecule type" value="Genomic_DNA"/>
</dbReference>
<dbReference type="Pfam" id="PF02214">
    <property type="entry name" value="BTB_2"/>
    <property type="match status" value="1"/>
</dbReference>
<dbReference type="SUPFAM" id="SSF54695">
    <property type="entry name" value="POZ domain"/>
    <property type="match status" value="1"/>
</dbReference>
<dbReference type="PANTHER" id="PTHR11145:SF23">
    <property type="entry name" value="PROTEIN BINDING PROTEIN"/>
    <property type="match status" value="1"/>
</dbReference>